<dbReference type="SUPFAM" id="SSF51658">
    <property type="entry name" value="Xylose isomerase-like"/>
    <property type="match status" value="1"/>
</dbReference>
<dbReference type="EMBL" id="JBIGHW010000001">
    <property type="protein sequence ID" value="MFG6439077.1"/>
    <property type="molecule type" value="Genomic_DNA"/>
</dbReference>
<proteinExistence type="inferred from homology"/>
<dbReference type="InterPro" id="IPR013022">
    <property type="entry name" value="Xyl_isomerase-like_TIM-brl"/>
</dbReference>
<protein>
    <submittedName>
        <fullName evidence="4">TIM barrel protein</fullName>
    </submittedName>
</protein>
<dbReference type="PANTHER" id="PTHR43489">
    <property type="entry name" value="ISOMERASE"/>
    <property type="match status" value="1"/>
</dbReference>
<reference evidence="4 5" key="1">
    <citation type="submission" date="2024-08" db="EMBL/GenBank/DDBJ databases">
        <authorList>
            <person name="Lu H."/>
        </authorList>
    </citation>
    <scope>NUCLEOTIDE SEQUENCE [LARGE SCALE GENOMIC DNA]</scope>
    <source>
        <strain evidence="4 5">LKC17W</strain>
    </source>
</reference>
<feature type="domain" description="Xylose isomerase-like TIM barrel" evidence="3">
    <location>
        <begin position="23"/>
        <end position="246"/>
    </location>
</feature>
<organism evidence="4 5">
    <name type="scientific">Pelomonas margarita</name>
    <dbReference type="NCBI Taxonomy" id="3299031"/>
    <lineage>
        <taxon>Bacteria</taxon>
        <taxon>Pseudomonadati</taxon>
        <taxon>Pseudomonadota</taxon>
        <taxon>Betaproteobacteria</taxon>
        <taxon>Burkholderiales</taxon>
        <taxon>Sphaerotilaceae</taxon>
        <taxon>Roseateles</taxon>
    </lineage>
</organism>
<accession>A0ABW7FEB3</accession>
<dbReference type="Pfam" id="PF01261">
    <property type="entry name" value="AP_endonuc_2"/>
    <property type="match status" value="1"/>
</dbReference>
<dbReference type="Gene3D" id="3.20.20.150">
    <property type="entry name" value="Divalent-metal-dependent TIM barrel enzymes"/>
    <property type="match status" value="1"/>
</dbReference>
<dbReference type="PIRSF" id="PIRSF006241">
    <property type="entry name" value="HyI"/>
    <property type="match status" value="1"/>
</dbReference>
<comment type="caution">
    <text evidence="4">The sequence shown here is derived from an EMBL/GenBank/DDBJ whole genome shotgun (WGS) entry which is preliminary data.</text>
</comment>
<name>A0ABW7FEB3_9BURK</name>
<evidence type="ECO:0000256" key="2">
    <source>
        <dbReference type="PIRNR" id="PIRNR006241"/>
    </source>
</evidence>
<keyword evidence="1 2" id="KW-0413">Isomerase</keyword>
<dbReference type="InterPro" id="IPR050417">
    <property type="entry name" value="Sugar_Epim/Isomerase"/>
</dbReference>
<dbReference type="InterPro" id="IPR026040">
    <property type="entry name" value="HyI-like"/>
</dbReference>
<dbReference type="InterPro" id="IPR036237">
    <property type="entry name" value="Xyl_isomerase-like_sf"/>
</dbReference>
<evidence type="ECO:0000259" key="3">
    <source>
        <dbReference type="Pfam" id="PF01261"/>
    </source>
</evidence>
<gene>
    <name evidence="4" type="ORF">ACG0Z3_00115</name>
</gene>
<keyword evidence="5" id="KW-1185">Reference proteome</keyword>
<sequence>MKLSAVIEDLYMFNEAGDMPARIRAAAAAGLDRVEFHMWGPEGMDAVAAALKDTGVRLLSLTVGPRVGCVDRSKEAYVMDAIDRTMAMCQRLGAKDMVIAGGPALAGASAAEQHDNMVYLLKRAAPRVQAAGMRLLLEPLNTRIDHVGFFMGSALEGLDIVEAVDSPAVRLLYDAYHAAVMGEDYREILQRAHLIGYVQVADTNGRHEPGTGSIAWAAWLPALKAAGYQGDIGLEYRPSGSTLDSLARTREVFGMAEVSA</sequence>
<evidence type="ECO:0000313" key="5">
    <source>
        <dbReference type="Proteomes" id="UP001606301"/>
    </source>
</evidence>
<evidence type="ECO:0000313" key="4">
    <source>
        <dbReference type="EMBL" id="MFG6439077.1"/>
    </source>
</evidence>
<dbReference type="RefSeq" id="WP_394394347.1">
    <property type="nucleotide sequence ID" value="NZ_JBIGHW010000001.1"/>
</dbReference>
<evidence type="ECO:0000256" key="1">
    <source>
        <dbReference type="ARBA" id="ARBA00023235"/>
    </source>
</evidence>
<comment type="similarity">
    <text evidence="2">Belongs to the hyi family.</text>
</comment>
<dbReference type="Proteomes" id="UP001606301">
    <property type="component" value="Unassembled WGS sequence"/>
</dbReference>